<proteinExistence type="predicted"/>
<feature type="signal peptide" evidence="1">
    <location>
        <begin position="1"/>
        <end position="27"/>
    </location>
</feature>
<dbReference type="eggNOG" id="ENOG502ZBIB">
    <property type="taxonomic scope" value="Bacteria"/>
</dbReference>
<dbReference type="HOGENOM" id="CLU_482173_0_0_5"/>
<gene>
    <name evidence="2" type="ORF">rosmuc_03813</name>
</gene>
<dbReference type="OrthoDB" id="5557124at2"/>
<feature type="chain" id="PRO_5001963207" evidence="1">
    <location>
        <begin position="28"/>
        <end position="639"/>
    </location>
</feature>
<comment type="caution">
    <text evidence="2">The sequence shown here is derived from an EMBL/GenBank/DDBJ whole genome shotgun (WGS) entry which is preliminary data.</text>
</comment>
<protein>
    <submittedName>
        <fullName evidence="2">Uncharacterized protein</fullName>
    </submittedName>
</protein>
<dbReference type="Proteomes" id="UP000030021">
    <property type="component" value="Unassembled WGS sequence"/>
</dbReference>
<organism evidence="2 3">
    <name type="scientific">Roseovarius mucosus DSM 17069</name>
    <dbReference type="NCBI Taxonomy" id="1288298"/>
    <lineage>
        <taxon>Bacteria</taxon>
        <taxon>Pseudomonadati</taxon>
        <taxon>Pseudomonadota</taxon>
        <taxon>Alphaproteobacteria</taxon>
        <taxon>Rhodobacterales</taxon>
        <taxon>Roseobacteraceae</taxon>
        <taxon>Roseovarius</taxon>
    </lineage>
</organism>
<keyword evidence="1" id="KW-0732">Signal</keyword>
<name>A0A0A0HGI0_9RHOB</name>
<evidence type="ECO:0000313" key="3">
    <source>
        <dbReference type="Proteomes" id="UP000030021"/>
    </source>
</evidence>
<dbReference type="EMBL" id="AONH01000020">
    <property type="protein sequence ID" value="KGM86250.1"/>
    <property type="molecule type" value="Genomic_DNA"/>
</dbReference>
<evidence type="ECO:0000313" key="2">
    <source>
        <dbReference type="EMBL" id="KGM86250.1"/>
    </source>
</evidence>
<dbReference type="PATRIC" id="fig|1288298.3.peg.3821"/>
<evidence type="ECO:0000256" key="1">
    <source>
        <dbReference type="SAM" id="SignalP"/>
    </source>
</evidence>
<sequence length="639" mass="71993">MFRKSIRLAAVMALPASAMVGGAPAWAQTPFDLNMFCNVSGHANGGQQPRVPFETRTTVGNTTTLLTADGYSVFPEGDSFGPNPTNLLPTIYENAKTCRGNEIPNTLPSTPDNPYNLHDDPVTRQIDKTSPTDDLDWIMDRIEAMSEPHEICRTFRGNRHCYNYPRRVNPATLRTLASRAVDIIEGNELKGRFSEREYEGFPLLHYLGGIKTKAVDPETKSVTINQIWYDSHIEADANYIDPIAVTDEEWTIHYVVKILNRGHEDFAPYAMFFDDWTEFDFTPEGGPDMTAGGTAFPRVPNIGMDQTFFPMQEGLEYTLNMKMPPARFWNLSYHWGWRQHPPRVQVVENMRVPLRNGALRNTAEIGVFGENPRASEQAKLDAIAMIGDTAPAKRMWQMFREMAGMTINRRNKHFGGGLNGSIVQAQMHLIRQAFYDWRNRNHLPTGYEMAEDADVTVLFLNNTIYGQIKDHDGTSQVRMFNGPWKKRGDKVNIQLLNGDYFVHAYVLVDFGGLRGWENTFHNTLPSGGAGPLFTFGRNYFWIHVAGGGPIPVPPATPPADAPKTPVNDTVWQVSNGNGIGRGNSEFAWGGMQQEMNEYVNVDGIGEHHLEVTFSYEPSARLRMYQFDALHHDVAVWSIH</sequence>
<accession>A0A0A0HGI0</accession>
<reference evidence="2 3" key="1">
    <citation type="submission" date="2013-01" db="EMBL/GenBank/DDBJ databases">
        <authorList>
            <person name="Fiebig A."/>
            <person name="Goeker M."/>
            <person name="Klenk H.-P.P."/>
        </authorList>
    </citation>
    <scope>NUCLEOTIDE SEQUENCE [LARGE SCALE GENOMIC DNA]</scope>
    <source>
        <strain evidence="2 3">DSM 17069</strain>
    </source>
</reference>
<dbReference type="AlphaFoldDB" id="A0A0A0HGI0"/>